<dbReference type="PANTHER" id="PTHR43103">
    <property type="entry name" value="NUCLEOSIDE-DIPHOSPHATE-SUGAR EPIMERASE"/>
    <property type="match status" value="1"/>
</dbReference>
<dbReference type="InterPro" id="IPR036291">
    <property type="entry name" value="NAD(P)-bd_dom_sf"/>
</dbReference>
<evidence type="ECO:0000256" key="2">
    <source>
        <dbReference type="ARBA" id="ARBA00023002"/>
    </source>
</evidence>
<sequence length="280" mass="29644">MTAPASASPRAVPPPRTVLLTGAAGRIGTLLRERLPGYGYTLRLFDVEPVAGEPAAVTADLDDQAALRRAVRGVDAVVHLAGIPSEAPFARILRANIEGTTRLYETVREEGVRRVVCASSNHAVGFTPLPGPGDPRIPVRTPHRPDTFYGLSKAYGEDLAQLYWDRHGVETVSLRIGSCAAEPADVRQLGIWLSPDDCARLVHAALSAEGVAHTAVYGSSANTRLVWDLSDARALGYAPEDDSETYAPALLAAQGAPETEGATARLLGGRFCTVDPPGLH</sequence>
<dbReference type="RefSeq" id="WP_311673633.1">
    <property type="nucleotide sequence ID" value="NZ_JAVREQ010000011.1"/>
</dbReference>
<evidence type="ECO:0000256" key="3">
    <source>
        <dbReference type="ARBA" id="ARBA00023027"/>
    </source>
</evidence>
<gene>
    <name evidence="5" type="ORF">RM572_13835</name>
</gene>
<dbReference type="Gene3D" id="3.40.50.720">
    <property type="entry name" value="NAD(P)-binding Rossmann-like Domain"/>
    <property type="match status" value="1"/>
</dbReference>
<dbReference type="PANTHER" id="PTHR43103:SF5">
    <property type="entry name" value="4-EPIMERASE, PUTATIVE (AFU_ORTHOLOGUE AFUA_7G00360)-RELATED"/>
    <property type="match status" value="1"/>
</dbReference>
<accession>A0ABU2NS78</accession>
<dbReference type="Pfam" id="PF01370">
    <property type="entry name" value="Epimerase"/>
    <property type="match status" value="1"/>
</dbReference>
<organism evidence="5 6">
    <name type="scientific">Streptomyces hazeniae</name>
    <dbReference type="NCBI Taxonomy" id="3075538"/>
    <lineage>
        <taxon>Bacteria</taxon>
        <taxon>Bacillati</taxon>
        <taxon>Actinomycetota</taxon>
        <taxon>Actinomycetes</taxon>
        <taxon>Kitasatosporales</taxon>
        <taxon>Streptomycetaceae</taxon>
        <taxon>Streptomyces</taxon>
    </lineage>
</organism>
<keyword evidence="6" id="KW-1185">Reference proteome</keyword>
<comment type="similarity">
    <text evidence="1">Belongs to the NAD(P)-dependent epimerase/dehydratase family.</text>
</comment>
<protein>
    <submittedName>
        <fullName evidence="5">NAD(P)-dependent oxidoreductase</fullName>
    </submittedName>
</protein>
<name>A0ABU2NS78_9ACTN</name>
<dbReference type="InterPro" id="IPR001509">
    <property type="entry name" value="Epimerase_deHydtase"/>
</dbReference>
<keyword evidence="3" id="KW-0520">NAD</keyword>
<comment type="caution">
    <text evidence="5">The sequence shown here is derived from an EMBL/GenBank/DDBJ whole genome shotgun (WGS) entry which is preliminary data.</text>
</comment>
<evidence type="ECO:0000256" key="1">
    <source>
        <dbReference type="ARBA" id="ARBA00007637"/>
    </source>
</evidence>
<keyword evidence="2" id="KW-0560">Oxidoreductase</keyword>
<reference evidence="6" key="1">
    <citation type="submission" date="2023-07" db="EMBL/GenBank/DDBJ databases">
        <title>30 novel species of actinomycetes from the DSMZ collection.</title>
        <authorList>
            <person name="Nouioui I."/>
        </authorList>
    </citation>
    <scope>NUCLEOTIDE SEQUENCE [LARGE SCALE GENOMIC DNA]</scope>
    <source>
        <strain evidence="6">DSM 42041</strain>
    </source>
</reference>
<dbReference type="SUPFAM" id="SSF51735">
    <property type="entry name" value="NAD(P)-binding Rossmann-fold domains"/>
    <property type="match status" value="1"/>
</dbReference>
<dbReference type="EMBL" id="JAVREQ010000011">
    <property type="protein sequence ID" value="MDT0379841.1"/>
    <property type="molecule type" value="Genomic_DNA"/>
</dbReference>
<evidence type="ECO:0000313" key="5">
    <source>
        <dbReference type="EMBL" id="MDT0379841.1"/>
    </source>
</evidence>
<evidence type="ECO:0000313" key="6">
    <source>
        <dbReference type="Proteomes" id="UP001183414"/>
    </source>
</evidence>
<evidence type="ECO:0000259" key="4">
    <source>
        <dbReference type="Pfam" id="PF01370"/>
    </source>
</evidence>
<dbReference type="Proteomes" id="UP001183414">
    <property type="component" value="Unassembled WGS sequence"/>
</dbReference>
<feature type="domain" description="NAD-dependent epimerase/dehydratase" evidence="4">
    <location>
        <begin position="18"/>
        <end position="178"/>
    </location>
</feature>
<proteinExistence type="inferred from homology"/>